<protein>
    <submittedName>
        <fullName evidence="1">Uncharacterized protein</fullName>
    </submittedName>
</protein>
<evidence type="ECO:0000313" key="2">
    <source>
        <dbReference type="Proteomes" id="UP001055811"/>
    </source>
</evidence>
<evidence type="ECO:0000313" key="1">
    <source>
        <dbReference type="EMBL" id="KAI3690414.1"/>
    </source>
</evidence>
<accession>A0ACB8YZM7</accession>
<keyword evidence="2" id="KW-1185">Reference proteome</keyword>
<reference evidence="2" key="1">
    <citation type="journal article" date="2022" name="Mol. Ecol. Resour.">
        <title>The genomes of chicory, endive, great burdock and yacon provide insights into Asteraceae palaeo-polyploidization history and plant inulin production.</title>
        <authorList>
            <person name="Fan W."/>
            <person name="Wang S."/>
            <person name="Wang H."/>
            <person name="Wang A."/>
            <person name="Jiang F."/>
            <person name="Liu H."/>
            <person name="Zhao H."/>
            <person name="Xu D."/>
            <person name="Zhang Y."/>
        </authorList>
    </citation>
    <scope>NUCLEOTIDE SEQUENCE [LARGE SCALE GENOMIC DNA]</scope>
    <source>
        <strain evidence="2">cv. Punajuju</strain>
    </source>
</reference>
<gene>
    <name evidence="1" type="ORF">L2E82_48439</name>
</gene>
<organism evidence="1 2">
    <name type="scientific">Cichorium intybus</name>
    <name type="common">Chicory</name>
    <dbReference type="NCBI Taxonomy" id="13427"/>
    <lineage>
        <taxon>Eukaryota</taxon>
        <taxon>Viridiplantae</taxon>
        <taxon>Streptophyta</taxon>
        <taxon>Embryophyta</taxon>
        <taxon>Tracheophyta</taxon>
        <taxon>Spermatophyta</taxon>
        <taxon>Magnoliopsida</taxon>
        <taxon>eudicotyledons</taxon>
        <taxon>Gunneridae</taxon>
        <taxon>Pentapetalae</taxon>
        <taxon>asterids</taxon>
        <taxon>campanulids</taxon>
        <taxon>Asterales</taxon>
        <taxon>Asteraceae</taxon>
        <taxon>Cichorioideae</taxon>
        <taxon>Cichorieae</taxon>
        <taxon>Cichoriinae</taxon>
        <taxon>Cichorium</taxon>
    </lineage>
</organism>
<dbReference type="EMBL" id="CM042017">
    <property type="protein sequence ID" value="KAI3690414.1"/>
    <property type="molecule type" value="Genomic_DNA"/>
</dbReference>
<reference evidence="1 2" key="2">
    <citation type="journal article" date="2022" name="Mol. Ecol. Resour.">
        <title>The genomes of chicory, endive, great burdock and yacon provide insights into Asteraceae paleo-polyploidization history and plant inulin production.</title>
        <authorList>
            <person name="Fan W."/>
            <person name="Wang S."/>
            <person name="Wang H."/>
            <person name="Wang A."/>
            <person name="Jiang F."/>
            <person name="Liu H."/>
            <person name="Zhao H."/>
            <person name="Xu D."/>
            <person name="Zhang Y."/>
        </authorList>
    </citation>
    <scope>NUCLEOTIDE SEQUENCE [LARGE SCALE GENOMIC DNA]</scope>
    <source>
        <strain evidence="2">cv. Punajuju</strain>
        <tissue evidence="1">Leaves</tissue>
    </source>
</reference>
<comment type="caution">
    <text evidence="1">The sequence shown here is derived from an EMBL/GenBank/DDBJ whole genome shotgun (WGS) entry which is preliminary data.</text>
</comment>
<proteinExistence type="predicted"/>
<sequence length="323" mass="35354">MGSRSFASVVMGSDGAKKPNIRRVNLTPSQDLNLTLFSTFLFGESIDLGTLKAMPNLLKDAGIMFDTDNDIIWKFEDLSYVNVCLLTESKTKINDNIIIDYDNGKHVTIGIIEDACFINPFDEGFDADDEMDMETDQESSDDESGSEGVSDTWDVNSMVDKTKEVEEGEILPEAGDGGLSPVKEFEESDSKKSPPVLVVEESSIQNSDVISPSPSIDLKKSANPNGSAIDSGEASHASSTPEILKTVTIGNEVGFQVNVADPVLCEENGEWKILHARLVELDAIVESRAITVSKSIEVRDGKVKLLDLDRSRKMDLKQRSRIK</sequence>
<name>A0ACB8YZM7_CICIN</name>
<dbReference type="Proteomes" id="UP001055811">
    <property type="component" value="Linkage Group LG09"/>
</dbReference>